<dbReference type="AlphaFoldDB" id="A0A7C6A7L3"/>
<gene>
    <name evidence="2" type="ORF">ENM99_04445</name>
</gene>
<dbReference type="SUPFAM" id="SSF48452">
    <property type="entry name" value="TPR-like"/>
    <property type="match status" value="1"/>
</dbReference>
<sequence length="332" mass="38287">MDIIIGAKKGYELFVKKEPNALIVYPKKITKENLIKKKENYVSSSLFVKPVFSVNLVETKPTPQNIFFSGLDAYSHQNYKQATVEFSKLANNPNSPFFLNAMYLLALSYEKIGDYEKAIETYHEILGYSLELDAPAKILYQIAQIYKKQGDGRYIDTLKKIVEQYPYSKWSDEAKFELGNAFFKAKKYNQAVLYYSSITKESPLYEIGMLKAAYIFYLEQNYPQAAYLLYLINLNDINLKNNEKYIAAAAYVFCLMKDFKSAENALSYIKNTKSADFYIAKTECELLQNKPQLAQKTINEALSIFTSNKEIEEEKVKVDILTNKLNEQQLES</sequence>
<reference evidence="2" key="1">
    <citation type="journal article" date="2020" name="mSystems">
        <title>Genome- and Community-Level Interaction Insights into Carbon Utilization and Element Cycling Functions of Hydrothermarchaeota in Hydrothermal Sediment.</title>
        <authorList>
            <person name="Zhou Z."/>
            <person name="Liu Y."/>
            <person name="Xu W."/>
            <person name="Pan J."/>
            <person name="Luo Z.H."/>
            <person name="Li M."/>
        </authorList>
    </citation>
    <scope>NUCLEOTIDE SEQUENCE [LARGE SCALE GENOMIC DNA]</scope>
    <source>
        <strain evidence="2">SpSt-1135</strain>
    </source>
</reference>
<dbReference type="EMBL" id="DRZX01000216">
    <property type="protein sequence ID" value="HHS49086.1"/>
    <property type="molecule type" value="Genomic_DNA"/>
</dbReference>
<evidence type="ECO:0000256" key="1">
    <source>
        <dbReference type="PROSITE-ProRule" id="PRU00339"/>
    </source>
</evidence>
<feature type="non-terminal residue" evidence="2">
    <location>
        <position position="332"/>
    </location>
</feature>
<accession>A0A7C6A7L3</accession>
<dbReference type="Gene3D" id="1.25.40.10">
    <property type="entry name" value="Tetratricopeptide repeat domain"/>
    <property type="match status" value="2"/>
</dbReference>
<feature type="repeat" description="TPR" evidence="1">
    <location>
        <begin position="172"/>
        <end position="205"/>
    </location>
</feature>
<dbReference type="SMART" id="SM00028">
    <property type="entry name" value="TPR"/>
    <property type="match status" value="4"/>
</dbReference>
<dbReference type="Proteomes" id="UP000886400">
    <property type="component" value="Unassembled WGS sequence"/>
</dbReference>
<dbReference type="InterPro" id="IPR011990">
    <property type="entry name" value="TPR-like_helical_dom_sf"/>
</dbReference>
<dbReference type="InterPro" id="IPR019734">
    <property type="entry name" value="TPR_rpt"/>
</dbReference>
<protein>
    <submittedName>
        <fullName evidence="2">Tetratricopeptide repeat protein</fullName>
    </submittedName>
</protein>
<proteinExistence type="predicted"/>
<feature type="repeat" description="TPR" evidence="1">
    <location>
        <begin position="99"/>
        <end position="132"/>
    </location>
</feature>
<name>A0A7C6A7L3_DESAE</name>
<evidence type="ECO:0000313" key="2">
    <source>
        <dbReference type="EMBL" id="HHS49086.1"/>
    </source>
</evidence>
<keyword evidence="1" id="KW-0802">TPR repeat</keyword>
<dbReference type="PROSITE" id="PS50005">
    <property type="entry name" value="TPR"/>
    <property type="match status" value="2"/>
</dbReference>
<organism evidence="2">
    <name type="scientific">Desulfurella acetivorans</name>
    <dbReference type="NCBI Taxonomy" id="33002"/>
    <lineage>
        <taxon>Bacteria</taxon>
        <taxon>Pseudomonadati</taxon>
        <taxon>Campylobacterota</taxon>
        <taxon>Desulfurellia</taxon>
        <taxon>Desulfurellales</taxon>
        <taxon>Desulfurellaceae</taxon>
        <taxon>Desulfurella</taxon>
    </lineage>
</organism>
<comment type="caution">
    <text evidence="2">The sequence shown here is derived from an EMBL/GenBank/DDBJ whole genome shotgun (WGS) entry which is preliminary data.</text>
</comment>
<dbReference type="Pfam" id="PF13174">
    <property type="entry name" value="TPR_6"/>
    <property type="match status" value="3"/>
</dbReference>